<dbReference type="AlphaFoldDB" id="A0A0N5CIQ8"/>
<organism evidence="1 2">
    <name type="scientific">Strongyloides papillosus</name>
    <name type="common">Intestinal threadworm</name>
    <dbReference type="NCBI Taxonomy" id="174720"/>
    <lineage>
        <taxon>Eukaryota</taxon>
        <taxon>Metazoa</taxon>
        <taxon>Ecdysozoa</taxon>
        <taxon>Nematoda</taxon>
        <taxon>Chromadorea</taxon>
        <taxon>Rhabditida</taxon>
        <taxon>Tylenchina</taxon>
        <taxon>Panagrolaimomorpha</taxon>
        <taxon>Strongyloidoidea</taxon>
        <taxon>Strongyloididae</taxon>
        <taxon>Strongyloides</taxon>
    </lineage>
</organism>
<dbReference type="WBParaSite" id="SPAL_0001771300.1">
    <property type="protein sequence ID" value="SPAL_0001771300.1"/>
    <property type="gene ID" value="SPAL_0001771300"/>
</dbReference>
<reference evidence="2" key="1">
    <citation type="submission" date="2017-02" db="UniProtKB">
        <authorList>
            <consortium name="WormBaseParasite"/>
        </authorList>
    </citation>
    <scope>IDENTIFICATION</scope>
</reference>
<protein>
    <submittedName>
        <fullName evidence="2">NR LBD domain-containing protein</fullName>
    </submittedName>
</protein>
<accession>A0A0N5CIQ8</accession>
<evidence type="ECO:0000313" key="1">
    <source>
        <dbReference type="Proteomes" id="UP000046392"/>
    </source>
</evidence>
<evidence type="ECO:0000313" key="2">
    <source>
        <dbReference type="WBParaSite" id="SPAL_0001771300.1"/>
    </source>
</evidence>
<name>A0A0N5CIQ8_STREA</name>
<sequence>MKVDNLKRSPYSKHVTRNSKQNLILKNALKVNYFQEHEIPSVPKYNNWVSDGFHDVLEGVLSNVLYSSINLYLIISKECSKKLRNDIVTLAKIYNAGSLLSVLNESIFDLNTEKRKIFKKSKFIMSGEQNLLLCRIFFEYLNQNMVCENQSSILQSMYWLLKNVLCIAYLLEDHNKSALEISLEIDKYVDQFLHHLKVTFRK</sequence>
<keyword evidence="1" id="KW-1185">Reference proteome</keyword>
<proteinExistence type="predicted"/>
<dbReference type="Proteomes" id="UP000046392">
    <property type="component" value="Unplaced"/>
</dbReference>